<dbReference type="Pfam" id="PF00512">
    <property type="entry name" value="HisKA"/>
    <property type="match status" value="1"/>
</dbReference>
<feature type="domain" description="Response regulatory" evidence="11">
    <location>
        <begin position="564"/>
        <end position="681"/>
    </location>
</feature>
<name>A0ABW5Y9G9_9SPHI</name>
<dbReference type="InterPro" id="IPR001789">
    <property type="entry name" value="Sig_transdc_resp-reg_receiver"/>
</dbReference>
<dbReference type="InterPro" id="IPR036890">
    <property type="entry name" value="HATPase_C_sf"/>
</dbReference>
<dbReference type="Proteomes" id="UP001597557">
    <property type="component" value="Unassembled WGS sequence"/>
</dbReference>
<dbReference type="InterPro" id="IPR004358">
    <property type="entry name" value="Sig_transdc_His_kin-like_C"/>
</dbReference>
<dbReference type="SMART" id="SM00388">
    <property type="entry name" value="HisKA"/>
    <property type="match status" value="1"/>
</dbReference>
<feature type="transmembrane region" description="Helical" evidence="9">
    <location>
        <begin position="20"/>
        <end position="41"/>
    </location>
</feature>
<comment type="caution">
    <text evidence="13">The sequence shown here is derived from an EMBL/GenBank/DDBJ whole genome shotgun (WGS) entry which is preliminary data.</text>
</comment>
<organism evidence="13 14">
    <name type="scientific">Mucilaginibacter ximonensis</name>
    <dbReference type="NCBI Taxonomy" id="538021"/>
    <lineage>
        <taxon>Bacteria</taxon>
        <taxon>Pseudomonadati</taxon>
        <taxon>Bacteroidota</taxon>
        <taxon>Sphingobacteriia</taxon>
        <taxon>Sphingobacteriales</taxon>
        <taxon>Sphingobacteriaceae</taxon>
        <taxon>Mucilaginibacter</taxon>
    </lineage>
</organism>
<feature type="domain" description="Histidine kinase" evidence="10">
    <location>
        <begin position="319"/>
        <end position="540"/>
    </location>
</feature>
<evidence type="ECO:0000256" key="7">
    <source>
        <dbReference type="ARBA" id="ARBA00023012"/>
    </source>
</evidence>
<dbReference type="InterPro" id="IPR011006">
    <property type="entry name" value="CheY-like_superfamily"/>
</dbReference>
<keyword evidence="9" id="KW-1133">Transmembrane helix</keyword>
<dbReference type="InterPro" id="IPR003661">
    <property type="entry name" value="HisK_dim/P_dom"/>
</dbReference>
<dbReference type="Gene3D" id="1.10.287.130">
    <property type="match status" value="1"/>
</dbReference>
<proteinExistence type="predicted"/>
<reference evidence="14" key="1">
    <citation type="journal article" date="2019" name="Int. J. Syst. Evol. Microbiol.">
        <title>The Global Catalogue of Microorganisms (GCM) 10K type strain sequencing project: providing services to taxonomists for standard genome sequencing and annotation.</title>
        <authorList>
            <consortium name="The Broad Institute Genomics Platform"/>
            <consortium name="The Broad Institute Genome Sequencing Center for Infectious Disease"/>
            <person name="Wu L."/>
            <person name="Ma J."/>
        </authorList>
    </citation>
    <scope>NUCLEOTIDE SEQUENCE [LARGE SCALE GENOMIC DNA]</scope>
    <source>
        <strain evidence="14">KCTC 22437</strain>
    </source>
</reference>
<dbReference type="CDD" id="cd00082">
    <property type="entry name" value="HisKA"/>
    <property type="match status" value="1"/>
</dbReference>
<dbReference type="CDD" id="cd16922">
    <property type="entry name" value="HATPase_EvgS-ArcB-TorS-like"/>
    <property type="match status" value="1"/>
</dbReference>
<dbReference type="SUPFAM" id="SSF47384">
    <property type="entry name" value="Homodimeric domain of signal transducing histidine kinase"/>
    <property type="match status" value="1"/>
</dbReference>
<feature type="modified residue" description="4-aspartylphosphate" evidence="8">
    <location>
        <position position="613"/>
    </location>
</feature>
<dbReference type="SUPFAM" id="SSF52172">
    <property type="entry name" value="CheY-like"/>
    <property type="match status" value="1"/>
</dbReference>
<dbReference type="Pfam" id="PF00672">
    <property type="entry name" value="HAMP"/>
    <property type="match status" value="1"/>
</dbReference>
<dbReference type="PROSITE" id="PS50109">
    <property type="entry name" value="HIS_KIN"/>
    <property type="match status" value="1"/>
</dbReference>
<dbReference type="InterPro" id="IPR003594">
    <property type="entry name" value="HATPase_dom"/>
</dbReference>
<dbReference type="Gene3D" id="3.30.565.10">
    <property type="entry name" value="Histidine kinase-like ATPase, C-terminal domain"/>
    <property type="match status" value="1"/>
</dbReference>
<comment type="subcellular location">
    <subcellularLocation>
        <location evidence="2">Membrane</location>
    </subcellularLocation>
</comment>
<dbReference type="SUPFAM" id="SSF55874">
    <property type="entry name" value="ATPase domain of HSP90 chaperone/DNA topoisomerase II/histidine kinase"/>
    <property type="match status" value="1"/>
</dbReference>
<dbReference type="SMART" id="SM00387">
    <property type="entry name" value="HATPase_c"/>
    <property type="match status" value="1"/>
</dbReference>
<dbReference type="EC" id="2.7.13.3" evidence="3"/>
<dbReference type="SUPFAM" id="SSF158472">
    <property type="entry name" value="HAMP domain-like"/>
    <property type="match status" value="1"/>
</dbReference>
<dbReference type="Gene3D" id="6.10.340.10">
    <property type="match status" value="1"/>
</dbReference>
<evidence type="ECO:0000256" key="1">
    <source>
        <dbReference type="ARBA" id="ARBA00000085"/>
    </source>
</evidence>
<evidence type="ECO:0000256" key="6">
    <source>
        <dbReference type="ARBA" id="ARBA00022777"/>
    </source>
</evidence>
<keyword evidence="13" id="KW-0067">ATP-binding</keyword>
<dbReference type="InterPro" id="IPR003660">
    <property type="entry name" value="HAMP_dom"/>
</dbReference>
<evidence type="ECO:0000313" key="13">
    <source>
        <dbReference type="EMBL" id="MFD2871670.1"/>
    </source>
</evidence>
<keyword evidence="5" id="KW-0808">Transferase</keyword>
<dbReference type="Pfam" id="PF02518">
    <property type="entry name" value="HATPase_c"/>
    <property type="match status" value="1"/>
</dbReference>
<dbReference type="Gene3D" id="3.40.50.2300">
    <property type="match status" value="1"/>
</dbReference>
<evidence type="ECO:0000256" key="5">
    <source>
        <dbReference type="ARBA" id="ARBA00022679"/>
    </source>
</evidence>
<keyword evidence="13" id="KW-0547">Nucleotide-binding</keyword>
<evidence type="ECO:0000313" key="14">
    <source>
        <dbReference type="Proteomes" id="UP001597557"/>
    </source>
</evidence>
<gene>
    <name evidence="13" type="ORF">ACFS5N_04255</name>
</gene>
<comment type="catalytic activity">
    <reaction evidence="1">
        <text>ATP + protein L-histidine = ADP + protein N-phospho-L-histidine.</text>
        <dbReference type="EC" id="2.7.13.3"/>
    </reaction>
</comment>
<evidence type="ECO:0000256" key="2">
    <source>
        <dbReference type="ARBA" id="ARBA00004370"/>
    </source>
</evidence>
<dbReference type="PANTHER" id="PTHR45339:SF1">
    <property type="entry name" value="HYBRID SIGNAL TRANSDUCTION HISTIDINE KINASE J"/>
    <property type="match status" value="1"/>
</dbReference>
<dbReference type="PRINTS" id="PR00344">
    <property type="entry name" value="BCTRLSENSOR"/>
</dbReference>
<evidence type="ECO:0000259" key="10">
    <source>
        <dbReference type="PROSITE" id="PS50109"/>
    </source>
</evidence>
<dbReference type="SMART" id="SM00448">
    <property type="entry name" value="REC"/>
    <property type="match status" value="1"/>
</dbReference>
<dbReference type="RefSeq" id="WP_377182581.1">
    <property type="nucleotide sequence ID" value="NZ_JBHUPD010000001.1"/>
</dbReference>
<dbReference type="InterPro" id="IPR005467">
    <property type="entry name" value="His_kinase_dom"/>
</dbReference>
<keyword evidence="9" id="KW-0812">Transmembrane</keyword>
<keyword evidence="7" id="KW-0902">Two-component regulatory system</keyword>
<evidence type="ECO:0000259" key="11">
    <source>
        <dbReference type="PROSITE" id="PS50110"/>
    </source>
</evidence>
<evidence type="ECO:0000256" key="8">
    <source>
        <dbReference type="PROSITE-ProRule" id="PRU00169"/>
    </source>
</evidence>
<keyword evidence="6" id="KW-0418">Kinase</keyword>
<accession>A0ABW5Y9G9</accession>
<dbReference type="EMBL" id="JBHUPD010000001">
    <property type="protein sequence ID" value="MFD2871670.1"/>
    <property type="molecule type" value="Genomic_DNA"/>
</dbReference>
<evidence type="ECO:0000256" key="9">
    <source>
        <dbReference type="SAM" id="Phobius"/>
    </source>
</evidence>
<keyword evidence="4 8" id="KW-0597">Phosphoprotein</keyword>
<keyword evidence="14" id="KW-1185">Reference proteome</keyword>
<evidence type="ECO:0000259" key="12">
    <source>
        <dbReference type="PROSITE" id="PS50885"/>
    </source>
</evidence>
<keyword evidence="9" id="KW-0472">Membrane</keyword>
<dbReference type="PANTHER" id="PTHR45339">
    <property type="entry name" value="HYBRID SIGNAL TRANSDUCTION HISTIDINE KINASE J"/>
    <property type="match status" value="1"/>
</dbReference>
<protein>
    <recommendedName>
        <fullName evidence="3">histidine kinase</fullName>
        <ecNumber evidence="3">2.7.13.3</ecNumber>
    </recommendedName>
</protein>
<dbReference type="SMART" id="SM00304">
    <property type="entry name" value="HAMP"/>
    <property type="match status" value="1"/>
</dbReference>
<dbReference type="CDD" id="cd06225">
    <property type="entry name" value="HAMP"/>
    <property type="match status" value="1"/>
</dbReference>
<evidence type="ECO:0000256" key="3">
    <source>
        <dbReference type="ARBA" id="ARBA00012438"/>
    </source>
</evidence>
<dbReference type="CDD" id="cd17546">
    <property type="entry name" value="REC_hyHK_CKI1_RcsC-like"/>
    <property type="match status" value="1"/>
</dbReference>
<dbReference type="GO" id="GO:0005524">
    <property type="term" value="F:ATP binding"/>
    <property type="evidence" value="ECO:0007669"/>
    <property type="project" value="UniProtKB-KW"/>
</dbReference>
<evidence type="ECO:0000256" key="4">
    <source>
        <dbReference type="ARBA" id="ARBA00022553"/>
    </source>
</evidence>
<dbReference type="Pfam" id="PF00072">
    <property type="entry name" value="Response_reg"/>
    <property type="match status" value="1"/>
</dbReference>
<sequence>MIFSGLRNKLKDTSISRKLYFTIGIMAVLVTIELSTLWFAVNTLSAVRSYVEGEGLWSKAQKDAVYHLRIYTFSHDEKDYQSFLDFLKVPLGDKKARLELSKPDPNLDTARLGFIEGRNHEDDVDGMIKLIRRFHDVYYIHSAFVIWGEAENKMEQLIPLGEKLHTMISSKSASQDEVNKVLTQVETINGQLTKLEDDFSFTLGEGSRWLERVVLRILLTLSLTIGTTSIIITISVSKGIEKGIKAIIDGAALIRRGLFGSRVRVYSKDEIGVLATAFNEMAITLEHKILELKNVEDSLIKERDRAEASEKVKQLFLANMSHEIRTPMNAILGFARLLEDALTDKELLEYIRIIIKSGDDLLVILNDILDFSRIEAGKVHFEQQPFSLRSTVESIITMMEVKAGQKNLKVTSDIDNTIPNVLLGDAVRLSQILINLVSNAIKFSDKGDINIRINTVDENNHNIIIDFIIKDTGIGIPLDKQDKIFESFEQASSDTVRKFGGTGLGLSIAKQLVEMQDGKISVKSKPGKGSEFYFRLPFLKERLRDKKSDITGSTIKEKSGKGIRVLVVEDNAINQMLIVKVLQKHSFEIEVAENGIIALGKYKNSDYDIILMDLQMPEMDGYETTRQIRSMTSSKKDIPIMAMTAHTIKGERERCLSIGMNDYVPKPFNVSELLEKIFALTGQL</sequence>
<dbReference type="InterPro" id="IPR036097">
    <property type="entry name" value="HisK_dim/P_sf"/>
</dbReference>
<feature type="domain" description="HAMP" evidence="12">
    <location>
        <begin position="238"/>
        <end position="290"/>
    </location>
</feature>
<dbReference type="PROSITE" id="PS50110">
    <property type="entry name" value="RESPONSE_REGULATORY"/>
    <property type="match status" value="1"/>
</dbReference>
<dbReference type="PROSITE" id="PS50885">
    <property type="entry name" value="HAMP"/>
    <property type="match status" value="1"/>
</dbReference>